<dbReference type="Proteomes" id="UP000515135">
    <property type="component" value="Unplaced"/>
</dbReference>
<dbReference type="InterPro" id="IPR031365">
    <property type="entry name" value="CMIP6"/>
</dbReference>
<dbReference type="PANTHER" id="PTHR35087">
    <property type="entry name" value="SIMILAR TO HYPOTHETICAL PROTEIN FLJ40298"/>
    <property type="match status" value="1"/>
</dbReference>
<feature type="compositionally biased region" description="Polar residues" evidence="1">
    <location>
        <begin position="132"/>
        <end position="145"/>
    </location>
</feature>
<evidence type="ECO:0000313" key="2">
    <source>
        <dbReference type="Proteomes" id="UP000515135"/>
    </source>
</evidence>
<dbReference type="Pfam" id="PF15667">
    <property type="entry name" value="CMIP6"/>
    <property type="match status" value="1"/>
</dbReference>
<dbReference type="AlphaFoldDB" id="A0A6P4ZMS9"/>
<dbReference type="PANTHER" id="PTHR35087:SF1">
    <property type="entry name" value="RIKEN CDNA 4930505A04 GENE"/>
    <property type="match status" value="1"/>
</dbReference>
<feature type="compositionally biased region" description="Basic and acidic residues" evidence="1">
    <location>
        <begin position="221"/>
        <end position="244"/>
    </location>
</feature>
<feature type="compositionally biased region" description="Polar residues" evidence="1">
    <location>
        <begin position="388"/>
        <end position="398"/>
    </location>
</feature>
<dbReference type="GeneID" id="109483820"/>
<reference evidence="3 4" key="1">
    <citation type="submission" date="2025-04" db="UniProtKB">
        <authorList>
            <consortium name="RefSeq"/>
        </authorList>
    </citation>
    <scope>IDENTIFICATION</scope>
    <source>
        <tissue evidence="3 4">Gonad</tissue>
    </source>
</reference>
<feature type="region of interest" description="Disordered" evidence="1">
    <location>
        <begin position="201"/>
        <end position="477"/>
    </location>
</feature>
<feature type="compositionally biased region" description="Basic and acidic residues" evidence="1">
    <location>
        <begin position="103"/>
        <end position="113"/>
    </location>
</feature>
<feature type="compositionally biased region" description="Low complexity" evidence="1">
    <location>
        <begin position="297"/>
        <end position="310"/>
    </location>
</feature>
<gene>
    <name evidence="3 4" type="primary">LOC109483820</name>
</gene>
<evidence type="ECO:0000313" key="4">
    <source>
        <dbReference type="RefSeq" id="XP_019642528.1"/>
    </source>
</evidence>
<sequence>MPGHIQQKKRVEDRYNPNTYRIFNDTIPDASLPPMARPPPPVKQTGRDTPPLPIKKGGDTRGNMPHPLDVGFLRKDPRLINEPICHVSTWDTAHIQHQWWPDKVPDDTRKQPDFDPSTTQRADYLLKDGTPPGQTRHASNPNTSPAHGIAPVTFLRPRSADCPRVLLEQISYQHQYNSRLDPNEPIRAKRHGSFVWSNLKPSVPSEVPSEASSSHASSQEGSRRPSDALEEPRGDLEPEGRLEDASYPTPANQAIEAAPEEPASVLSASKPKALTPKASKPTSIIHSPEAKPQSGNGRSPAGSKPGSAGSQHQMSRAASARSIQSVFTAGIPQLTRAPSGSLVMSAPTSRRGSAGSLRPPSDHVGTPVRLPPGKSIQDLQGPLKLQVPSGTGEPQVTEQVPLPATGALSPGGSSTAKRNMTPVATEVFQPADLYQPSNSRPESTKSSRSSGRGSWRARASAGSVHAQPVPETLPPVG</sequence>
<proteinExistence type="predicted"/>
<dbReference type="RefSeq" id="XP_019642525.1">
    <property type="nucleotide sequence ID" value="XM_019786966.1"/>
</dbReference>
<feature type="compositionally biased region" description="Low complexity" evidence="1">
    <location>
        <begin position="437"/>
        <end position="463"/>
    </location>
</feature>
<name>A0A6P4ZMS9_BRABE</name>
<feature type="region of interest" description="Disordered" evidence="1">
    <location>
        <begin position="1"/>
        <end position="66"/>
    </location>
</feature>
<feature type="compositionally biased region" description="Low complexity" evidence="1">
    <location>
        <begin position="202"/>
        <end position="218"/>
    </location>
</feature>
<dbReference type="RefSeq" id="XP_019642528.1">
    <property type="nucleotide sequence ID" value="XM_019786969.1"/>
</dbReference>
<evidence type="ECO:0000313" key="3">
    <source>
        <dbReference type="RefSeq" id="XP_019642525.1"/>
    </source>
</evidence>
<protein>
    <submittedName>
        <fullName evidence="3">Uncharacterized protein LOC109483820 isoform X1</fullName>
    </submittedName>
    <submittedName>
        <fullName evidence="4">Uncharacterized protein LOC109483820 isoform X2</fullName>
    </submittedName>
</protein>
<feature type="region of interest" description="Disordered" evidence="1">
    <location>
        <begin position="102"/>
        <end position="150"/>
    </location>
</feature>
<accession>A0A6P4ZMS9</accession>
<evidence type="ECO:0000256" key="1">
    <source>
        <dbReference type="SAM" id="MobiDB-lite"/>
    </source>
</evidence>
<keyword evidence="2" id="KW-1185">Reference proteome</keyword>
<dbReference type="KEGG" id="bbel:109483820"/>
<feature type="compositionally biased region" description="Polar residues" evidence="1">
    <location>
        <begin position="311"/>
        <end position="327"/>
    </location>
</feature>
<dbReference type="OrthoDB" id="9971371at2759"/>
<organism evidence="2 3">
    <name type="scientific">Branchiostoma belcheri</name>
    <name type="common">Amphioxus</name>
    <dbReference type="NCBI Taxonomy" id="7741"/>
    <lineage>
        <taxon>Eukaryota</taxon>
        <taxon>Metazoa</taxon>
        <taxon>Chordata</taxon>
        <taxon>Cephalochordata</taxon>
        <taxon>Leptocardii</taxon>
        <taxon>Amphioxiformes</taxon>
        <taxon>Branchiostomatidae</taxon>
        <taxon>Branchiostoma</taxon>
    </lineage>
</organism>